<protein>
    <submittedName>
        <fullName evidence="1">Uncharacterized protein</fullName>
    </submittedName>
</protein>
<dbReference type="AlphaFoldDB" id="A0A0E9UXE3"/>
<sequence>MELQYHRACDYFLHRLFYHM</sequence>
<proteinExistence type="predicted"/>
<evidence type="ECO:0000313" key="1">
    <source>
        <dbReference type="EMBL" id="JAH69845.1"/>
    </source>
</evidence>
<dbReference type="EMBL" id="GBXM01038732">
    <property type="protein sequence ID" value="JAH69845.1"/>
    <property type="molecule type" value="Transcribed_RNA"/>
</dbReference>
<name>A0A0E9UXE3_ANGAN</name>
<organism evidence="1">
    <name type="scientific">Anguilla anguilla</name>
    <name type="common">European freshwater eel</name>
    <name type="synonym">Muraena anguilla</name>
    <dbReference type="NCBI Taxonomy" id="7936"/>
    <lineage>
        <taxon>Eukaryota</taxon>
        <taxon>Metazoa</taxon>
        <taxon>Chordata</taxon>
        <taxon>Craniata</taxon>
        <taxon>Vertebrata</taxon>
        <taxon>Euteleostomi</taxon>
        <taxon>Actinopterygii</taxon>
        <taxon>Neopterygii</taxon>
        <taxon>Teleostei</taxon>
        <taxon>Anguilliformes</taxon>
        <taxon>Anguillidae</taxon>
        <taxon>Anguilla</taxon>
    </lineage>
</organism>
<accession>A0A0E9UXE3</accession>
<reference evidence="1" key="1">
    <citation type="submission" date="2014-11" db="EMBL/GenBank/DDBJ databases">
        <authorList>
            <person name="Amaro Gonzalez C."/>
        </authorList>
    </citation>
    <scope>NUCLEOTIDE SEQUENCE</scope>
</reference>
<reference evidence="1" key="2">
    <citation type="journal article" date="2015" name="Fish Shellfish Immunol.">
        <title>Early steps in the European eel (Anguilla anguilla)-Vibrio vulnificus interaction in the gills: Role of the RtxA13 toxin.</title>
        <authorList>
            <person name="Callol A."/>
            <person name="Pajuelo D."/>
            <person name="Ebbesson L."/>
            <person name="Teles M."/>
            <person name="MacKenzie S."/>
            <person name="Amaro C."/>
        </authorList>
    </citation>
    <scope>NUCLEOTIDE SEQUENCE</scope>
</reference>